<dbReference type="Pfam" id="PF02886">
    <property type="entry name" value="LBP_BPI_CETP_C"/>
    <property type="match status" value="1"/>
</dbReference>
<keyword evidence="3" id="KW-0732">Signal</keyword>
<comment type="similarity">
    <text evidence="1">Belongs to the BPI/LBP/Plunc superfamily. BPI/LBP family.</text>
</comment>
<dbReference type="OrthoDB" id="10255543at2759"/>
<keyword evidence="2" id="KW-1015">Disulfide bond</keyword>
<sequence>MVVSTFFLLLCFLMSSKATDLPGFKIRVTDGGLSFVAEKVKKEVENLPKSKYRNLPDQHGSTSGMSYSVTGLCITYAKMAYFSIQPMRTGELFVSIKGTSVQIHGNWQLDNIAGGTLDVIVSNLWLKGSIRVGYDGTSRPTIHADSSSCEFGLRYIRVHLDGGPRWIIDKFHIEDKIQNDLTDTLKTEACPEFVTFINKNAANRLRSLKVLYPITKYSELDIGLTSKPLLNGSITTDHKGAVYQNGNHTKPPFTVPPIPVCEDESNMLIIWITDYVANSACYVLHSTNYFQYNLTQEKIPADVNLNLNTSLFPMTVLIPQLSKIYPKKLIQINVNTTAPPKVTFGLNKVSINVTGDVVAYVIQSSDQLTYLFTLGSTLNITAKLGTSGTNVTWHDVSICFDVQLLNTTITFKIESLRAALKIALKTYIMPLVKKKGLDGISFPIVPLFGHQFSFQNTTIKQRQNFLMLGADIYGITG</sequence>
<dbReference type="GO" id="GO:0008289">
    <property type="term" value="F:lipid binding"/>
    <property type="evidence" value="ECO:0007669"/>
    <property type="project" value="InterPro"/>
</dbReference>
<gene>
    <name evidence="5" type="ORF">HOLleu_11863</name>
</gene>
<organism evidence="5 6">
    <name type="scientific">Holothuria leucospilota</name>
    <name type="common">Black long sea cucumber</name>
    <name type="synonym">Mertensiothuria leucospilota</name>
    <dbReference type="NCBI Taxonomy" id="206669"/>
    <lineage>
        <taxon>Eukaryota</taxon>
        <taxon>Metazoa</taxon>
        <taxon>Echinodermata</taxon>
        <taxon>Eleutherozoa</taxon>
        <taxon>Echinozoa</taxon>
        <taxon>Holothuroidea</taxon>
        <taxon>Aspidochirotacea</taxon>
        <taxon>Aspidochirotida</taxon>
        <taxon>Holothuriidae</taxon>
        <taxon>Holothuria</taxon>
    </lineage>
</organism>
<dbReference type="SUPFAM" id="SSF55394">
    <property type="entry name" value="Bactericidal permeability-increasing protein, BPI"/>
    <property type="match status" value="2"/>
</dbReference>
<protein>
    <submittedName>
        <fullName evidence="5">Lipopolysaccharide-binding protein</fullName>
    </submittedName>
</protein>
<evidence type="ECO:0000313" key="6">
    <source>
        <dbReference type="Proteomes" id="UP001152320"/>
    </source>
</evidence>
<dbReference type="InterPro" id="IPR017943">
    <property type="entry name" value="Bactericidal_perm-incr_a/b_dom"/>
</dbReference>
<feature type="domain" description="Lipid-binding serum glycoprotein C-terminal" evidence="4">
    <location>
        <begin position="262"/>
        <end position="470"/>
    </location>
</feature>
<dbReference type="InterPro" id="IPR017942">
    <property type="entry name" value="Lipid-bd_serum_glycop_N"/>
</dbReference>
<dbReference type="InterPro" id="IPR032942">
    <property type="entry name" value="BPI/LBP/Plunc"/>
</dbReference>
<proteinExistence type="inferred from homology"/>
<evidence type="ECO:0000256" key="2">
    <source>
        <dbReference type="ARBA" id="ARBA00023157"/>
    </source>
</evidence>
<comment type="caution">
    <text evidence="5">The sequence shown here is derived from an EMBL/GenBank/DDBJ whole genome shotgun (WGS) entry which is preliminary data.</text>
</comment>
<dbReference type="Gene3D" id="3.15.10.10">
    <property type="entry name" value="Bactericidal permeability-increasing protein, domain 1"/>
    <property type="match status" value="1"/>
</dbReference>
<accession>A0A9Q1HDF3</accession>
<dbReference type="EMBL" id="JAIZAY010000005">
    <property type="protein sequence ID" value="KAJ8041131.1"/>
    <property type="molecule type" value="Genomic_DNA"/>
</dbReference>
<dbReference type="Proteomes" id="UP001152320">
    <property type="component" value="Chromosome 5"/>
</dbReference>
<name>A0A9Q1HDF3_HOLLE</name>
<dbReference type="Pfam" id="PF01273">
    <property type="entry name" value="LBP_BPI_CETP"/>
    <property type="match status" value="1"/>
</dbReference>
<evidence type="ECO:0000256" key="3">
    <source>
        <dbReference type="SAM" id="SignalP"/>
    </source>
</evidence>
<dbReference type="Gene3D" id="3.15.20.10">
    <property type="entry name" value="Bactericidal permeability-increasing protein, domain 2"/>
    <property type="match status" value="1"/>
</dbReference>
<dbReference type="PANTHER" id="PTHR10504">
    <property type="entry name" value="BACTERICIDAL PERMEABILITY-INCREASING BPI PROTEIN-RELATED"/>
    <property type="match status" value="1"/>
</dbReference>
<evidence type="ECO:0000259" key="4">
    <source>
        <dbReference type="SMART" id="SM00329"/>
    </source>
</evidence>
<dbReference type="GO" id="GO:0005615">
    <property type="term" value="C:extracellular space"/>
    <property type="evidence" value="ECO:0007669"/>
    <property type="project" value="TreeGrafter"/>
</dbReference>
<feature type="chain" id="PRO_5040426027" evidence="3">
    <location>
        <begin position="19"/>
        <end position="477"/>
    </location>
</feature>
<dbReference type="AlphaFoldDB" id="A0A9Q1HDF3"/>
<evidence type="ECO:0000313" key="5">
    <source>
        <dbReference type="EMBL" id="KAJ8041131.1"/>
    </source>
</evidence>
<keyword evidence="6" id="KW-1185">Reference proteome</keyword>
<dbReference type="SMART" id="SM00329">
    <property type="entry name" value="BPI2"/>
    <property type="match status" value="1"/>
</dbReference>
<evidence type="ECO:0000256" key="1">
    <source>
        <dbReference type="ARBA" id="ARBA00007292"/>
    </source>
</evidence>
<feature type="signal peptide" evidence="3">
    <location>
        <begin position="1"/>
        <end position="18"/>
    </location>
</feature>
<dbReference type="InterPro" id="IPR001124">
    <property type="entry name" value="Lipid-bd_serum_glycop_C"/>
</dbReference>
<reference evidence="5" key="1">
    <citation type="submission" date="2021-10" db="EMBL/GenBank/DDBJ databases">
        <title>Tropical sea cucumber genome reveals ecological adaptation and Cuvierian tubules defense mechanism.</title>
        <authorList>
            <person name="Chen T."/>
        </authorList>
    </citation>
    <scope>NUCLEOTIDE SEQUENCE</scope>
    <source>
        <strain evidence="5">Nanhai2018</strain>
        <tissue evidence="5">Muscle</tissue>
    </source>
</reference>
<dbReference type="PANTHER" id="PTHR10504:SF131">
    <property type="entry name" value="BPI2 DOMAIN-CONTAINING PROTEIN"/>
    <property type="match status" value="1"/>
</dbReference>